<evidence type="ECO:0000256" key="2">
    <source>
        <dbReference type="ARBA" id="ARBA00022801"/>
    </source>
</evidence>
<feature type="domain" description="Exonuclease" evidence="4">
    <location>
        <begin position="3"/>
        <end position="202"/>
    </location>
</feature>
<dbReference type="InterPro" id="IPR036397">
    <property type="entry name" value="RNaseH_sf"/>
</dbReference>
<protein>
    <recommendedName>
        <fullName evidence="4">Exonuclease domain-containing protein</fullName>
    </recommendedName>
</protein>
<accession>A0A6C0KCJ4</accession>
<dbReference type="PANTHER" id="PTHR30231">
    <property type="entry name" value="DNA POLYMERASE III SUBUNIT EPSILON"/>
    <property type="match status" value="1"/>
</dbReference>
<dbReference type="Gene3D" id="3.30.420.10">
    <property type="entry name" value="Ribonuclease H-like superfamily/Ribonuclease H"/>
    <property type="match status" value="1"/>
</dbReference>
<sequence length="221" mass="26031">MVRYCIFDTETTGLPKERNAKPEQHYLFPHVVQLSWLIYDDGKNTIDQIEDHIIKIPEDVEIPKVCSDIHGITKEISNEKGEDINEVLRQFTAAWLSCHILVGHNLKFDNSVLQAEYCRNGTINWLGRHRKIEYCTMKKGLLWTNFWLPSKFKPGTKYKKPPKLMELHQELFETIPNNLHNSMIDVFVTFRCLHQMIYEKDIFDGVKHVELTDYYNNMCGL</sequence>
<dbReference type="Pfam" id="PF00929">
    <property type="entry name" value="RNase_T"/>
    <property type="match status" value="1"/>
</dbReference>
<keyword evidence="3" id="KW-0269">Exonuclease</keyword>
<dbReference type="GO" id="GO:0008408">
    <property type="term" value="F:3'-5' exonuclease activity"/>
    <property type="evidence" value="ECO:0007669"/>
    <property type="project" value="TreeGrafter"/>
</dbReference>
<proteinExistence type="predicted"/>
<evidence type="ECO:0000256" key="1">
    <source>
        <dbReference type="ARBA" id="ARBA00022722"/>
    </source>
</evidence>
<dbReference type="AlphaFoldDB" id="A0A6C0KCJ4"/>
<dbReference type="SMART" id="SM00479">
    <property type="entry name" value="EXOIII"/>
    <property type="match status" value="1"/>
</dbReference>
<dbReference type="CDD" id="cd06127">
    <property type="entry name" value="DEDDh"/>
    <property type="match status" value="1"/>
</dbReference>
<dbReference type="SUPFAM" id="SSF53098">
    <property type="entry name" value="Ribonuclease H-like"/>
    <property type="match status" value="1"/>
</dbReference>
<name>A0A6C0KCJ4_9ZZZZ</name>
<dbReference type="GO" id="GO:0003676">
    <property type="term" value="F:nucleic acid binding"/>
    <property type="evidence" value="ECO:0007669"/>
    <property type="project" value="InterPro"/>
</dbReference>
<evidence type="ECO:0000256" key="3">
    <source>
        <dbReference type="ARBA" id="ARBA00022839"/>
    </source>
</evidence>
<dbReference type="InterPro" id="IPR013520">
    <property type="entry name" value="Ribonucl_H"/>
</dbReference>
<keyword evidence="2" id="KW-0378">Hydrolase</keyword>
<dbReference type="EMBL" id="MN740847">
    <property type="protein sequence ID" value="QHU14911.1"/>
    <property type="molecule type" value="Genomic_DNA"/>
</dbReference>
<evidence type="ECO:0000259" key="4">
    <source>
        <dbReference type="SMART" id="SM00479"/>
    </source>
</evidence>
<evidence type="ECO:0000313" key="5">
    <source>
        <dbReference type="EMBL" id="QHU14911.1"/>
    </source>
</evidence>
<reference evidence="5" key="1">
    <citation type="journal article" date="2020" name="Nature">
        <title>Giant virus diversity and host interactions through global metagenomics.</title>
        <authorList>
            <person name="Schulz F."/>
            <person name="Roux S."/>
            <person name="Paez-Espino D."/>
            <person name="Jungbluth S."/>
            <person name="Walsh D.A."/>
            <person name="Denef V.J."/>
            <person name="McMahon K.D."/>
            <person name="Konstantinidis K.T."/>
            <person name="Eloe-Fadrosh E.A."/>
            <person name="Kyrpides N.C."/>
            <person name="Woyke T."/>
        </authorList>
    </citation>
    <scope>NUCLEOTIDE SEQUENCE</scope>
    <source>
        <strain evidence="5">GVMAG-S-1102244-55</strain>
    </source>
</reference>
<dbReference type="InterPro" id="IPR012337">
    <property type="entry name" value="RNaseH-like_sf"/>
</dbReference>
<keyword evidence="1" id="KW-0540">Nuclease</keyword>
<organism evidence="5">
    <name type="scientific">viral metagenome</name>
    <dbReference type="NCBI Taxonomy" id="1070528"/>
    <lineage>
        <taxon>unclassified sequences</taxon>
        <taxon>metagenomes</taxon>
        <taxon>organismal metagenomes</taxon>
    </lineage>
</organism>
<dbReference type="PANTHER" id="PTHR30231:SF4">
    <property type="entry name" value="PROTEIN NEN2"/>
    <property type="match status" value="1"/>
</dbReference>